<evidence type="ECO:0000256" key="5">
    <source>
        <dbReference type="ARBA" id="ARBA00023136"/>
    </source>
</evidence>
<keyword evidence="4 6" id="KW-1133">Transmembrane helix</keyword>
<keyword evidence="3 6" id="KW-0812">Transmembrane</keyword>
<proteinExistence type="predicted"/>
<gene>
    <name evidence="8" type="ORF">Mal64_10650</name>
</gene>
<name>A0A5C5ZTU2_9BACT</name>
<feature type="transmembrane region" description="Helical" evidence="6">
    <location>
        <begin position="6"/>
        <end position="25"/>
    </location>
</feature>
<evidence type="ECO:0000256" key="6">
    <source>
        <dbReference type="SAM" id="Phobius"/>
    </source>
</evidence>
<comment type="subcellular location">
    <subcellularLocation>
        <location evidence="1">Cell membrane</location>
        <topology evidence="1">Multi-pass membrane protein</topology>
    </subcellularLocation>
</comment>
<dbReference type="OrthoDB" id="9803381at2"/>
<dbReference type="PANTHER" id="PTHR35007">
    <property type="entry name" value="INTEGRAL MEMBRANE PROTEIN-RELATED"/>
    <property type="match status" value="1"/>
</dbReference>
<keyword evidence="2" id="KW-1003">Cell membrane</keyword>
<dbReference type="Proteomes" id="UP000315440">
    <property type="component" value="Unassembled WGS sequence"/>
</dbReference>
<feature type="transmembrane region" description="Helical" evidence="6">
    <location>
        <begin position="299"/>
        <end position="317"/>
    </location>
</feature>
<feature type="domain" description="Type II secretion system protein GspF" evidence="7">
    <location>
        <begin position="154"/>
        <end position="278"/>
    </location>
</feature>
<evidence type="ECO:0000313" key="8">
    <source>
        <dbReference type="EMBL" id="TWT90670.1"/>
    </source>
</evidence>
<evidence type="ECO:0000256" key="3">
    <source>
        <dbReference type="ARBA" id="ARBA00022692"/>
    </source>
</evidence>
<feature type="transmembrane region" description="Helical" evidence="6">
    <location>
        <begin position="88"/>
        <end position="107"/>
    </location>
</feature>
<organism evidence="8 9">
    <name type="scientific">Pseudobythopirellula maris</name>
    <dbReference type="NCBI Taxonomy" id="2527991"/>
    <lineage>
        <taxon>Bacteria</taxon>
        <taxon>Pseudomonadati</taxon>
        <taxon>Planctomycetota</taxon>
        <taxon>Planctomycetia</taxon>
        <taxon>Pirellulales</taxon>
        <taxon>Lacipirellulaceae</taxon>
        <taxon>Pseudobythopirellula</taxon>
    </lineage>
</organism>
<dbReference type="AlphaFoldDB" id="A0A5C5ZTU2"/>
<dbReference type="EMBL" id="SJPQ01000001">
    <property type="protein sequence ID" value="TWT90670.1"/>
    <property type="molecule type" value="Genomic_DNA"/>
</dbReference>
<protein>
    <submittedName>
        <fullName evidence="8">Bacterial type II secretion system protein F domain protein</fullName>
    </submittedName>
</protein>
<dbReference type="GO" id="GO:0005886">
    <property type="term" value="C:plasma membrane"/>
    <property type="evidence" value="ECO:0007669"/>
    <property type="project" value="UniProtKB-SubCell"/>
</dbReference>
<feature type="transmembrane region" description="Helical" evidence="6">
    <location>
        <begin position="119"/>
        <end position="137"/>
    </location>
</feature>
<dbReference type="PANTHER" id="PTHR35007:SF1">
    <property type="entry name" value="PILUS ASSEMBLY PROTEIN"/>
    <property type="match status" value="1"/>
</dbReference>
<reference evidence="8 9" key="1">
    <citation type="submission" date="2019-02" db="EMBL/GenBank/DDBJ databases">
        <title>Deep-cultivation of Planctomycetes and their phenomic and genomic characterization uncovers novel biology.</title>
        <authorList>
            <person name="Wiegand S."/>
            <person name="Jogler M."/>
            <person name="Boedeker C."/>
            <person name="Pinto D."/>
            <person name="Vollmers J."/>
            <person name="Rivas-Marin E."/>
            <person name="Kohn T."/>
            <person name="Peeters S.H."/>
            <person name="Heuer A."/>
            <person name="Rast P."/>
            <person name="Oberbeckmann S."/>
            <person name="Bunk B."/>
            <person name="Jeske O."/>
            <person name="Meyerdierks A."/>
            <person name="Storesund J.E."/>
            <person name="Kallscheuer N."/>
            <person name="Luecker S."/>
            <person name="Lage O.M."/>
            <person name="Pohl T."/>
            <person name="Merkel B.J."/>
            <person name="Hornburger P."/>
            <person name="Mueller R.-W."/>
            <person name="Bruemmer F."/>
            <person name="Labrenz M."/>
            <person name="Spormann A.M."/>
            <person name="Op Den Camp H."/>
            <person name="Overmann J."/>
            <person name="Amann R."/>
            <person name="Jetten M.S.M."/>
            <person name="Mascher T."/>
            <person name="Medema M.H."/>
            <person name="Devos D.P."/>
            <person name="Kaster A.-K."/>
            <person name="Ovreas L."/>
            <person name="Rohde M."/>
            <person name="Galperin M.Y."/>
            <person name="Jogler C."/>
        </authorList>
    </citation>
    <scope>NUCLEOTIDE SEQUENCE [LARGE SCALE GENOMIC DNA]</scope>
    <source>
        <strain evidence="8 9">Mal64</strain>
    </source>
</reference>
<evidence type="ECO:0000256" key="1">
    <source>
        <dbReference type="ARBA" id="ARBA00004651"/>
    </source>
</evidence>
<feature type="transmembrane region" description="Helical" evidence="6">
    <location>
        <begin position="262"/>
        <end position="279"/>
    </location>
</feature>
<evidence type="ECO:0000313" key="9">
    <source>
        <dbReference type="Proteomes" id="UP000315440"/>
    </source>
</evidence>
<sequence>MSLWIIYLGVFGCVAALVVVASSFMKGDKEAEVAQRLTALTGGKNKGAKGAQAENDLMAESWNRGAGAIEQAIANHLNLKLMFEQADVSYTVSQFLTACVVAALVGFFGPTACGLPAKFAPIISVIFVFLPFAWLIMKRKRRLKKFGAQLPEALELIARALRAGHSLAAGLNLVASEMSNPIAKEFGRTFEEQNLGTPMEEALGKMTERIPNLDLKFFVTAIVLQRQTGGDLAEILDKIGRLIRERFKIFGQVQALTGEGRMSGIVLLALPPMLFVAVYRMNPDYLMLLFTDDLGKKMLVGGIVMQLLGAVVIQKIINIRV</sequence>
<accession>A0A5C5ZTU2</accession>
<keyword evidence="9" id="KW-1185">Reference proteome</keyword>
<dbReference type="InterPro" id="IPR018076">
    <property type="entry name" value="T2SS_GspF_dom"/>
</dbReference>
<dbReference type="RefSeq" id="WP_146397746.1">
    <property type="nucleotide sequence ID" value="NZ_SJPQ01000001.1"/>
</dbReference>
<dbReference type="Pfam" id="PF00482">
    <property type="entry name" value="T2SSF"/>
    <property type="match status" value="1"/>
</dbReference>
<dbReference type="Gene3D" id="1.20.81.30">
    <property type="entry name" value="Type II secretion system (T2SS), domain F"/>
    <property type="match status" value="1"/>
</dbReference>
<dbReference type="InterPro" id="IPR042094">
    <property type="entry name" value="T2SS_GspF_sf"/>
</dbReference>
<keyword evidence="5 6" id="KW-0472">Membrane</keyword>
<evidence type="ECO:0000256" key="2">
    <source>
        <dbReference type="ARBA" id="ARBA00022475"/>
    </source>
</evidence>
<comment type="caution">
    <text evidence="8">The sequence shown here is derived from an EMBL/GenBank/DDBJ whole genome shotgun (WGS) entry which is preliminary data.</text>
</comment>
<evidence type="ECO:0000259" key="7">
    <source>
        <dbReference type="Pfam" id="PF00482"/>
    </source>
</evidence>
<evidence type="ECO:0000256" key="4">
    <source>
        <dbReference type="ARBA" id="ARBA00022989"/>
    </source>
</evidence>